<dbReference type="Pfam" id="PF04030">
    <property type="entry name" value="ALO"/>
    <property type="match status" value="1"/>
</dbReference>
<sequence length="548" mass="61616">MRMMLKQWFLVASIAGSYPAKAETTGLWDTNVNYERTFQCPEAEMISPESAEEVQIIVGRALVSGRKVMAGTKNFNSQIDAACAGNHQIQITTERLNRILMIDEKKQVAKVQSGVRLHELNRALHEKGLAINMVAEGGFFSIGGMLGSGTHGSTLTQGASLSDYLINVTMVDGRGSIRTIEGQELEAVKVNLGVLGVVVDATLRVEPLKKVKATIEKGKDDEVAAVMKRLAENHYSANVAWFPGLQEYTATLYDFVPNDTPGKGENNQAELPDWMIKAFKTAYQFSVQPNRPIAECALAQFRKTLRSKSYFYDNGKWQKNPVGWSDQMQYFKCNKNGTCPWDILPMVIQGYAIAMDQLPEWVADVKKIIDQHSTFLNRVCFPLNGIYFRFGEASDAWIAPSYGRTSVFIDLEYFMNTRGMTDDGEVVEVPALPKNFHVLQEIEQLTLQKYHARPHWGKNQAAAFYGVGQGHYEKWQDFIAYKNKVDPLNTFSNPWWQRILDKESPQIYRFPSCARDGNCICETDSDCGGDLSCVSGKVWKKARICQKI</sequence>
<dbReference type="GO" id="GO:0071949">
    <property type="term" value="F:FAD binding"/>
    <property type="evidence" value="ECO:0007669"/>
    <property type="project" value="InterPro"/>
</dbReference>
<dbReference type="Pfam" id="PF22906">
    <property type="entry name" value="GULLO2-like_3rd"/>
    <property type="match status" value="1"/>
</dbReference>
<evidence type="ECO:0000259" key="3">
    <source>
        <dbReference type="PROSITE" id="PS51387"/>
    </source>
</evidence>
<keyword evidence="2" id="KW-0732">Signal</keyword>
<dbReference type="Proteomes" id="UP000192907">
    <property type="component" value="Unassembled WGS sequence"/>
</dbReference>
<evidence type="ECO:0000313" key="4">
    <source>
        <dbReference type="EMBL" id="SMF52714.1"/>
    </source>
</evidence>
<dbReference type="PROSITE" id="PS51387">
    <property type="entry name" value="FAD_PCMH"/>
    <property type="match status" value="1"/>
</dbReference>
<protein>
    <submittedName>
        <fullName evidence="4">FAD-dependent oxidoreductase</fullName>
    </submittedName>
</protein>
<keyword evidence="1" id="KW-0560">Oxidoreductase</keyword>
<dbReference type="InterPro" id="IPR055154">
    <property type="entry name" value="GULLO2-like_C"/>
</dbReference>
<dbReference type="GO" id="GO:0016020">
    <property type="term" value="C:membrane"/>
    <property type="evidence" value="ECO:0007669"/>
    <property type="project" value="InterPro"/>
</dbReference>
<dbReference type="STRING" id="1513793.SAMN06296036_11677"/>
<dbReference type="Gene3D" id="3.30.70.2520">
    <property type="match status" value="1"/>
</dbReference>
<evidence type="ECO:0000256" key="1">
    <source>
        <dbReference type="ARBA" id="ARBA00023002"/>
    </source>
</evidence>
<name>A0A1Y6CFD0_9BACT</name>
<dbReference type="OrthoDB" id="9800184at2"/>
<dbReference type="RefSeq" id="WP_132321764.1">
    <property type="nucleotide sequence ID" value="NZ_FWZT01000016.1"/>
</dbReference>
<dbReference type="SUPFAM" id="SSF56176">
    <property type="entry name" value="FAD-binding/transporter-associated domain-like"/>
    <property type="match status" value="1"/>
</dbReference>
<dbReference type="InterPro" id="IPR016169">
    <property type="entry name" value="FAD-bd_PCMH_sub2"/>
</dbReference>
<dbReference type="InterPro" id="IPR016171">
    <property type="entry name" value="Vanillyl_alc_oxidase_C-sub2"/>
</dbReference>
<keyword evidence="5" id="KW-1185">Reference proteome</keyword>
<dbReference type="InterPro" id="IPR010031">
    <property type="entry name" value="FAD_lactone_oxidase-like"/>
</dbReference>
<evidence type="ECO:0000256" key="2">
    <source>
        <dbReference type="SAM" id="SignalP"/>
    </source>
</evidence>
<proteinExistence type="predicted"/>
<dbReference type="InterPro" id="IPR036318">
    <property type="entry name" value="FAD-bd_PCMH-like_sf"/>
</dbReference>
<feature type="signal peptide" evidence="2">
    <location>
        <begin position="1"/>
        <end position="22"/>
    </location>
</feature>
<dbReference type="GO" id="GO:0003885">
    <property type="term" value="F:D-arabinono-1,4-lactone oxidase activity"/>
    <property type="evidence" value="ECO:0007669"/>
    <property type="project" value="InterPro"/>
</dbReference>
<dbReference type="AlphaFoldDB" id="A0A1Y6CFD0"/>
<feature type="chain" id="PRO_5012306044" evidence="2">
    <location>
        <begin position="23"/>
        <end position="548"/>
    </location>
</feature>
<evidence type="ECO:0000313" key="5">
    <source>
        <dbReference type="Proteomes" id="UP000192907"/>
    </source>
</evidence>
<dbReference type="Gene3D" id="1.10.45.10">
    <property type="entry name" value="Vanillyl-alcohol Oxidase, Chain A, domain 4"/>
    <property type="match status" value="1"/>
</dbReference>
<dbReference type="Pfam" id="PF01565">
    <property type="entry name" value="FAD_binding_4"/>
    <property type="match status" value="1"/>
</dbReference>
<dbReference type="EMBL" id="FWZT01000016">
    <property type="protein sequence ID" value="SMF52714.1"/>
    <property type="molecule type" value="Genomic_DNA"/>
</dbReference>
<dbReference type="InterPro" id="IPR007173">
    <property type="entry name" value="ALO_C"/>
</dbReference>
<gene>
    <name evidence="4" type="ORF">SAMN06296036_11677</name>
</gene>
<feature type="domain" description="FAD-binding PCMH-type" evidence="3">
    <location>
        <begin position="38"/>
        <end position="208"/>
    </location>
</feature>
<dbReference type="InterPro" id="IPR016166">
    <property type="entry name" value="FAD-bd_PCMH"/>
</dbReference>
<reference evidence="5" key="1">
    <citation type="submission" date="2017-04" db="EMBL/GenBank/DDBJ databases">
        <authorList>
            <person name="Varghese N."/>
            <person name="Submissions S."/>
        </authorList>
    </citation>
    <scope>NUCLEOTIDE SEQUENCE [LARGE SCALE GENOMIC DNA]</scope>
    <source>
        <strain evidence="5">RKEM611</strain>
    </source>
</reference>
<dbReference type="InterPro" id="IPR006094">
    <property type="entry name" value="Oxid_FAD_bind_N"/>
</dbReference>
<dbReference type="PANTHER" id="PTHR43762:SF1">
    <property type="entry name" value="D-ARABINONO-1,4-LACTONE OXIDASE"/>
    <property type="match status" value="1"/>
</dbReference>
<dbReference type="Gene3D" id="3.30.465.10">
    <property type="match status" value="1"/>
</dbReference>
<organism evidence="4 5">
    <name type="scientific">Pseudobacteriovorax antillogorgiicola</name>
    <dbReference type="NCBI Taxonomy" id="1513793"/>
    <lineage>
        <taxon>Bacteria</taxon>
        <taxon>Pseudomonadati</taxon>
        <taxon>Bdellovibrionota</taxon>
        <taxon>Oligoflexia</taxon>
        <taxon>Oligoflexales</taxon>
        <taxon>Pseudobacteriovoracaceae</taxon>
        <taxon>Pseudobacteriovorax</taxon>
    </lineage>
</organism>
<dbReference type="PANTHER" id="PTHR43762">
    <property type="entry name" value="L-GULONOLACTONE OXIDASE"/>
    <property type="match status" value="1"/>
</dbReference>
<accession>A0A1Y6CFD0</accession>